<feature type="transmembrane region" description="Helical" evidence="1">
    <location>
        <begin position="411"/>
        <end position="438"/>
    </location>
</feature>
<dbReference type="Proteomes" id="UP000469440">
    <property type="component" value="Unassembled WGS sequence"/>
</dbReference>
<dbReference type="RefSeq" id="WP_156990419.1">
    <property type="nucleotide sequence ID" value="NZ_VWXL01000052.1"/>
</dbReference>
<keyword evidence="1" id="KW-0472">Membrane</keyword>
<organism evidence="2 3">
    <name type="scientific">Caproicibacter fermentans</name>
    <dbReference type="NCBI Taxonomy" id="2576756"/>
    <lineage>
        <taxon>Bacteria</taxon>
        <taxon>Bacillati</taxon>
        <taxon>Bacillota</taxon>
        <taxon>Clostridia</taxon>
        <taxon>Eubacteriales</taxon>
        <taxon>Acutalibacteraceae</taxon>
        <taxon>Caproicibacter</taxon>
    </lineage>
</organism>
<reference evidence="2 3" key="1">
    <citation type="submission" date="2019-09" db="EMBL/GenBank/DDBJ databases">
        <title>Genome sequence of Clostridium sp. EA1.</title>
        <authorList>
            <person name="Poehlein A."/>
            <person name="Bengelsdorf F.R."/>
            <person name="Daniel R."/>
        </authorList>
    </citation>
    <scope>NUCLEOTIDE SEQUENCE [LARGE SCALE GENOMIC DNA]</scope>
    <source>
        <strain evidence="2 3">EA1</strain>
    </source>
</reference>
<feature type="transmembrane region" description="Helical" evidence="1">
    <location>
        <begin position="372"/>
        <end position="391"/>
    </location>
</feature>
<dbReference type="AlphaFoldDB" id="A0A6N8HZX9"/>
<comment type="caution">
    <text evidence="2">The sequence shown here is derived from an EMBL/GenBank/DDBJ whole genome shotgun (WGS) entry which is preliminary data.</text>
</comment>
<evidence type="ECO:0000313" key="2">
    <source>
        <dbReference type="EMBL" id="MVB11080.1"/>
    </source>
</evidence>
<evidence type="ECO:0000256" key="1">
    <source>
        <dbReference type="SAM" id="Phobius"/>
    </source>
</evidence>
<gene>
    <name evidence="2" type="ORF">CAFE_17820</name>
</gene>
<accession>A0A6N8HZX9</accession>
<dbReference type="OrthoDB" id="9780715at2"/>
<evidence type="ECO:0000313" key="3">
    <source>
        <dbReference type="Proteomes" id="UP000469440"/>
    </source>
</evidence>
<proteinExistence type="predicted"/>
<protein>
    <submittedName>
        <fullName evidence="2">Uncharacterized protein</fullName>
    </submittedName>
</protein>
<name>A0A6N8HZX9_9FIRM</name>
<keyword evidence="3" id="KW-1185">Reference proteome</keyword>
<feature type="transmembrane region" description="Helical" evidence="1">
    <location>
        <begin position="339"/>
        <end position="360"/>
    </location>
</feature>
<keyword evidence="1" id="KW-1133">Transmembrane helix</keyword>
<dbReference type="EMBL" id="VWXL01000052">
    <property type="protein sequence ID" value="MVB11080.1"/>
    <property type="molecule type" value="Genomic_DNA"/>
</dbReference>
<sequence>MKGKELKALITLAGKVDPSLQAAMLKASKQSRKTSGVIGKAMSAMNKGILTGAGKISPAFQAQLGKVELKAAKVFSTVQKGAGAVGKGFQAAGKVAKGLAIGVGAAGAVSLAAIAPLAKTGLDYASSLTEVQNVVDTTFGQSASAIDSFAGTALKSFGISTLQAKQFSSTLGTMYKSMGVGADQTLTMSKNMTALAGDMASFYNLDPSEAFEKIRAGVSGETEPLKELGINMSVANLQAYAMSKGMKTNYSDMSQAQQATLRYNYLMQATADAQGDFSKTSGSYANQQRLFQENLQQVSGTVMSKVIPALSSGMQQLNGFLGSLDTNALGGFVGQIANMAVAFLPMVMQILPLFGSLLGMILPPLISIGQQIMPVIVSVVQTLLTALQPLIPPIMQFVQALLPPIQQMLSALSPVIIAIATVLGAVLGPALSLVAGIIQKIADIISAVAKPIGDFFGKIGSFLGISGQAQQQIASVGSAASTATVPAYANGGLASSPSIFGEAGLEMAIPIRPGSGRSLNLLAQTARLLGLGKDAPENPAAAQKQQKRFFGSRTTVVHFKYAPVFHGSNRPEEQILRNDAQNVRRVLDDYFGERRRLAWEE</sequence>
<keyword evidence="1" id="KW-0812">Transmembrane</keyword>